<feature type="non-terminal residue" evidence="1">
    <location>
        <position position="1"/>
    </location>
</feature>
<proteinExistence type="predicted"/>
<protein>
    <submittedName>
        <fullName evidence="1">Uncharacterized protein</fullName>
    </submittedName>
</protein>
<dbReference type="AlphaFoldDB" id="A0A6G0YLA7"/>
<comment type="caution">
    <text evidence="1">The sequence shown here is derived from an EMBL/GenBank/DDBJ whole genome shotgun (WGS) entry which is preliminary data.</text>
</comment>
<dbReference type="EMBL" id="VUJU01003439">
    <property type="protein sequence ID" value="KAF0757892.1"/>
    <property type="molecule type" value="Genomic_DNA"/>
</dbReference>
<evidence type="ECO:0000313" key="1">
    <source>
        <dbReference type="EMBL" id="KAF0757892.1"/>
    </source>
</evidence>
<sequence length="112" mass="13082">KKYKVIITAIYQCSEEPNNLPLKFNTYSSKKSFNITEVRGNFTFEIPFDDSLIFNVNFASWSLTGGWKPNSLVYVTNNACSKLKVYWEIHGIHLQRLSIHQPQTAHYQFYVI</sequence>
<reference evidence="1 2" key="1">
    <citation type="submission" date="2019-08" db="EMBL/GenBank/DDBJ databases">
        <title>Whole genome of Aphis craccivora.</title>
        <authorList>
            <person name="Voronova N.V."/>
            <person name="Shulinski R.S."/>
            <person name="Bandarenka Y.V."/>
            <person name="Zhorov D.G."/>
            <person name="Warner D."/>
        </authorList>
    </citation>
    <scope>NUCLEOTIDE SEQUENCE [LARGE SCALE GENOMIC DNA]</scope>
    <source>
        <strain evidence="1">180601</strain>
        <tissue evidence="1">Whole Body</tissue>
    </source>
</reference>
<evidence type="ECO:0000313" key="2">
    <source>
        <dbReference type="Proteomes" id="UP000478052"/>
    </source>
</evidence>
<dbReference type="Proteomes" id="UP000478052">
    <property type="component" value="Unassembled WGS sequence"/>
</dbReference>
<dbReference type="OrthoDB" id="6611940at2759"/>
<organism evidence="1 2">
    <name type="scientific">Aphis craccivora</name>
    <name type="common">Cowpea aphid</name>
    <dbReference type="NCBI Taxonomy" id="307492"/>
    <lineage>
        <taxon>Eukaryota</taxon>
        <taxon>Metazoa</taxon>
        <taxon>Ecdysozoa</taxon>
        <taxon>Arthropoda</taxon>
        <taxon>Hexapoda</taxon>
        <taxon>Insecta</taxon>
        <taxon>Pterygota</taxon>
        <taxon>Neoptera</taxon>
        <taxon>Paraneoptera</taxon>
        <taxon>Hemiptera</taxon>
        <taxon>Sternorrhyncha</taxon>
        <taxon>Aphidomorpha</taxon>
        <taxon>Aphidoidea</taxon>
        <taxon>Aphididae</taxon>
        <taxon>Aphidini</taxon>
        <taxon>Aphis</taxon>
        <taxon>Aphis</taxon>
    </lineage>
</organism>
<gene>
    <name evidence="1" type="ORF">FWK35_00026536</name>
</gene>
<keyword evidence="2" id="KW-1185">Reference proteome</keyword>
<name>A0A6G0YLA7_APHCR</name>
<accession>A0A6G0YLA7</accession>